<keyword evidence="7" id="KW-0411">Iron-sulfur</keyword>
<proteinExistence type="inferred from homology"/>
<dbReference type="InterPro" id="IPR036503">
    <property type="entry name" value="Ald_Fedxn_OxRdtase_N_sf"/>
</dbReference>
<evidence type="ECO:0000256" key="3">
    <source>
        <dbReference type="ARBA" id="ARBA00022485"/>
    </source>
</evidence>
<sequence>MPQGGYAEKLVEVNLTTGEITELPFPDDDVLKEYVGCSGLGLHLLYDRIEPGIDPLDPENPMVLTTGPLTGLPMVPAATNATITTLNGDTGFTAGRSHSHGWFGPRLKRAGYDGIVITGSAEEWTSLVIENGDIQLRDARDLVGADTHETEDLLKEELGYTTELPGEMSVAAIGPAGENLCDGSLIENDKNHSFSHSGVGQIMGSKKLKAIGVRGTGEVPIHDEDRLREVTEQWHENLEESTVYQGLADAGIPSGEYEYPKETSMTVAKNMLEVPGPDHEWGQGMSDHDIDPRPCFGCPVGCSYDFEYVEGPNEGYVATPAGGGENLEGSASIVGVYDTDWVHYLTDQCDRLGFESSGIGASMAVLIEAYQEGLIDEEDTDGIELEWGDPELVERLLEMAAHREGTLGEVLAEGPGYAADWAGGDAHDRAIHVKDSGMNLHDWRATWGIMLGQIVGPSASWPAPGADAWGIPHDAGYEEFQDPFDWKEKPKDVVNTWPVKYWDDANGTCWFGTWGVPDQVELSAQAVSAATGWEFTREDALEVGERLVHFERGFGARFGHTAEDDLDVPDRIVEEPPEGLGAGKEMKKHLEWMVREVYRLNDWDEKTGKPQRSTLEEVGLEKVADDIWA</sequence>
<dbReference type="Gene3D" id="1.10.599.10">
    <property type="entry name" value="Aldehyde Ferredoxin Oxidoreductase Protein, subunit A, domain 3"/>
    <property type="match status" value="1"/>
</dbReference>
<evidence type="ECO:0000256" key="2">
    <source>
        <dbReference type="ARBA" id="ARBA00011032"/>
    </source>
</evidence>
<dbReference type="SUPFAM" id="SSF56228">
    <property type="entry name" value="Aldehyde ferredoxin oxidoreductase, N-terminal domain"/>
    <property type="match status" value="1"/>
</dbReference>
<dbReference type="PANTHER" id="PTHR30038:SF7">
    <property type="entry name" value="TUNGSTEN-CONTAINING GLYCERALDEHYDE-3-PHOSPHATE:FERREDOXIN OXIDOREDUCTASE"/>
    <property type="match status" value="1"/>
</dbReference>
<keyword evidence="6" id="KW-0408">Iron</keyword>
<keyword evidence="3" id="KW-0004">4Fe-4S</keyword>
<dbReference type="GO" id="GO:0009055">
    <property type="term" value="F:electron transfer activity"/>
    <property type="evidence" value="ECO:0007669"/>
    <property type="project" value="InterPro"/>
</dbReference>
<dbReference type="GO" id="GO:0033726">
    <property type="term" value="F:aldehyde ferredoxin oxidoreductase activity"/>
    <property type="evidence" value="ECO:0007669"/>
    <property type="project" value="UniProtKB-EC"/>
</dbReference>
<evidence type="ECO:0000256" key="1">
    <source>
        <dbReference type="ARBA" id="ARBA00001966"/>
    </source>
</evidence>
<dbReference type="Gene3D" id="1.10.569.10">
    <property type="entry name" value="Aldehyde Ferredoxin Oxidoreductase Protein, subunit A, domain 2"/>
    <property type="match status" value="1"/>
</dbReference>
<dbReference type="InterPro" id="IPR036021">
    <property type="entry name" value="Tungsten_al_ferr_oxy-like_C"/>
</dbReference>
<keyword evidence="11" id="KW-1185">Reference proteome</keyword>
<accession>A0A343TMF3</accession>
<dbReference type="InterPro" id="IPR001203">
    <property type="entry name" value="OxRdtase_Ald_Fedxn_C"/>
</dbReference>
<dbReference type="AlphaFoldDB" id="A0A343TMF3"/>
<dbReference type="Pfam" id="PF01314">
    <property type="entry name" value="AFOR_C"/>
    <property type="match status" value="1"/>
</dbReference>
<dbReference type="GeneID" id="37879014"/>
<evidence type="ECO:0000256" key="6">
    <source>
        <dbReference type="ARBA" id="ARBA00023004"/>
    </source>
</evidence>
<protein>
    <submittedName>
        <fullName evidence="10">Aldehyde:ferredoxin oxidoreductase</fullName>
        <ecNumber evidence="10">1.2.7.5</ecNumber>
    </submittedName>
</protein>
<dbReference type="OrthoDB" id="30771at2157"/>
<gene>
    <name evidence="10" type="primary">aor4</name>
    <name evidence="10" type="ORF">AArcSl_2656</name>
</gene>
<dbReference type="Proteomes" id="UP000263012">
    <property type="component" value="Chromosome"/>
</dbReference>
<comment type="cofactor">
    <cofactor evidence="1">
        <name>[4Fe-4S] cluster</name>
        <dbReference type="ChEBI" id="CHEBI:49883"/>
    </cofactor>
</comment>
<evidence type="ECO:0000256" key="8">
    <source>
        <dbReference type="ARBA" id="ARBA00049934"/>
    </source>
</evidence>
<evidence type="ECO:0000256" key="7">
    <source>
        <dbReference type="ARBA" id="ARBA00023014"/>
    </source>
</evidence>
<feature type="domain" description="Aldehyde ferredoxin oxidoreductase N-terminal" evidence="9">
    <location>
        <begin position="6"/>
        <end position="217"/>
    </location>
</feature>
<dbReference type="GO" id="GO:0051539">
    <property type="term" value="F:4 iron, 4 sulfur cluster binding"/>
    <property type="evidence" value="ECO:0007669"/>
    <property type="project" value="UniProtKB-KW"/>
</dbReference>
<dbReference type="KEGG" id="hdf:AArcSl_2656"/>
<dbReference type="InterPro" id="IPR051919">
    <property type="entry name" value="W-dependent_AOR"/>
</dbReference>
<dbReference type="EC" id="1.2.7.5" evidence="10"/>
<dbReference type="Gene3D" id="3.60.9.10">
    <property type="entry name" value="Aldehyde ferredoxin oxidoreductase, N-terminal domain"/>
    <property type="match status" value="1"/>
</dbReference>
<dbReference type="SMART" id="SM00790">
    <property type="entry name" value="AFOR_N"/>
    <property type="match status" value="1"/>
</dbReference>
<dbReference type="Pfam" id="PF02730">
    <property type="entry name" value="AFOR_N"/>
    <property type="match status" value="1"/>
</dbReference>
<dbReference type="PANTHER" id="PTHR30038">
    <property type="entry name" value="ALDEHYDE FERREDOXIN OXIDOREDUCTASE"/>
    <property type="match status" value="1"/>
</dbReference>
<keyword evidence="4" id="KW-0479">Metal-binding</keyword>
<dbReference type="RefSeq" id="WP_119820255.1">
    <property type="nucleotide sequence ID" value="NZ_CP025066.1"/>
</dbReference>
<dbReference type="EMBL" id="CP025066">
    <property type="protein sequence ID" value="AUX10275.1"/>
    <property type="molecule type" value="Genomic_DNA"/>
</dbReference>
<dbReference type="InterPro" id="IPR013985">
    <property type="entry name" value="Ald_Fedxn_OxRdtase_dom3"/>
</dbReference>
<comment type="similarity">
    <text evidence="2">Belongs to the AOR/FOR family.</text>
</comment>
<organism evidence="10 11">
    <name type="scientific">Halalkaliarchaeum desulfuricum</name>
    <dbReference type="NCBI Taxonomy" id="2055893"/>
    <lineage>
        <taxon>Archaea</taxon>
        <taxon>Methanobacteriati</taxon>
        <taxon>Methanobacteriota</taxon>
        <taxon>Stenosarchaea group</taxon>
        <taxon>Halobacteria</taxon>
        <taxon>Halobacteriales</taxon>
        <taxon>Haloferacaceae</taxon>
        <taxon>Halalkaliarchaeum</taxon>
    </lineage>
</organism>
<comment type="cofactor">
    <cofactor evidence="8">
        <name>tungstopterin</name>
        <dbReference type="ChEBI" id="CHEBI:30402"/>
    </cofactor>
</comment>
<evidence type="ECO:0000313" key="11">
    <source>
        <dbReference type="Proteomes" id="UP000263012"/>
    </source>
</evidence>
<evidence type="ECO:0000259" key="9">
    <source>
        <dbReference type="SMART" id="SM00790"/>
    </source>
</evidence>
<dbReference type="InterPro" id="IPR013983">
    <property type="entry name" value="Ald_Fedxn_OxRdtase_N"/>
</dbReference>
<evidence type="ECO:0000313" key="10">
    <source>
        <dbReference type="EMBL" id="AUX10275.1"/>
    </source>
</evidence>
<evidence type="ECO:0000256" key="5">
    <source>
        <dbReference type="ARBA" id="ARBA00023002"/>
    </source>
</evidence>
<keyword evidence="5 10" id="KW-0560">Oxidoreductase</keyword>
<evidence type="ECO:0000256" key="4">
    <source>
        <dbReference type="ARBA" id="ARBA00022723"/>
    </source>
</evidence>
<dbReference type="GO" id="GO:0046872">
    <property type="term" value="F:metal ion binding"/>
    <property type="evidence" value="ECO:0007669"/>
    <property type="project" value="UniProtKB-KW"/>
</dbReference>
<reference evidence="11" key="1">
    <citation type="submission" date="2017-11" db="EMBL/GenBank/DDBJ databases">
        <title>Phenotypic and genomic properties of facultatively anaerobic sulfur-reducing natronoarchaea from hypersaline soda lakes.</title>
        <authorList>
            <person name="Sorokin D.Y."/>
            <person name="Kublanov I.V."/>
            <person name="Roman P."/>
            <person name="Sinninghe Damste J.S."/>
            <person name="Golyshin P.N."/>
            <person name="Rojo D."/>
            <person name="Ciordia S."/>
            <person name="Mena M.D.C."/>
            <person name="Ferrer M."/>
            <person name="Messina E."/>
            <person name="Smedile F."/>
            <person name="La Spada G."/>
            <person name="La Cono V."/>
            <person name="Yakimov M.M."/>
        </authorList>
    </citation>
    <scope>NUCLEOTIDE SEQUENCE [LARGE SCALE GENOMIC DNA]</scope>
    <source>
        <strain evidence="11">AArc-Sl</strain>
    </source>
</reference>
<name>A0A343TMF3_9EURY</name>
<dbReference type="InterPro" id="IPR013984">
    <property type="entry name" value="Ald_Fedxn_OxRdtase_dom2"/>
</dbReference>
<dbReference type="SUPFAM" id="SSF48310">
    <property type="entry name" value="Aldehyde ferredoxin oxidoreductase, C-terminal domains"/>
    <property type="match status" value="1"/>
</dbReference>